<dbReference type="SMART" id="SM00382">
    <property type="entry name" value="AAA"/>
    <property type="match status" value="1"/>
</dbReference>
<dbReference type="PANTHER" id="PTHR42771">
    <property type="entry name" value="IRON(3+)-HYDROXAMATE IMPORT ATP-BINDING PROTEIN FHUC"/>
    <property type="match status" value="1"/>
</dbReference>
<keyword evidence="12" id="KW-1185">Reference proteome</keyword>
<comment type="subcellular location">
    <subcellularLocation>
        <location evidence="1">Cell membrane</location>
        <topology evidence="1">Peripheral membrane protein</topology>
    </subcellularLocation>
</comment>
<keyword evidence="8" id="KW-0406">Ion transport</keyword>
<dbReference type="InterPro" id="IPR003959">
    <property type="entry name" value="ATPase_AAA_core"/>
</dbReference>
<sequence length="258" mass="29484">MSMNINENYIKAVILEENDSEEYFMSIPAISHLTSIEFRKPITFFVGENGTGKSTLLEAIAVSFGFNPEGGSLDFIFNTKDSHSELHDYITIMRGLKRPRDGFFLRAESFYNVATYIEETEKYSGSRVEYARYGGKSLHDQSHGESFMSLMNSRFIGEGIYILDEPEAALSPQRQLSLMIIINKLIKKGSQFIIATHSPILLAMEDADILSFDGYEIDKLNYEETEPYQITKMFIEDRKNILRRITSSNSICNKIIDE</sequence>
<proteinExistence type="predicted"/>
<dbReference type="InterPro" id="IPR003439">
    <property type="entry name" value="ABC_transporter-like_ATP-bd"/>
</dbReference>
<dbReference type="PANTHER" id="PTHR42771:SF2">
    <property type="entry name" value="IRON(3+)-HYDROXAMATE IMPORT ATP-BINDING PROTEIN FHUC"/>
    <property type="match status" value="1"/>
</dbReference>
<dbReference type="Gene3D" id="3.40.50.300">
    <property type="entry name" value="P-loop containing nucleotide triphosphate hydrolases"/>
    <property type="match status" value="2"/>
</dbReference>
<dbReference type="InterPro" id="IPR003593">
    <property type="entry name" value="AAA+_ATPase"/>
</dbReference>
<dbReference type="InterPro" id="IPR027417">
    <property type="entry name" value="P-loop_NTPase"/>
</dbReference>
<keyword evidence="6" id="KW-0067">ATP-binding</keyword>
<evidence type="ECO:0000256" key="2">
    <source>
        <dbReference type="ARBA" id="ARBA00022448"/>
    </source>
</evidence>
<keyword evidence="4" id="KW-0410">Iron transport</keyword>
<accession>A0ABS4EEU7</accession>
<keyword evidence="9" id="KW-0472">Membrane</keyword>
<organism evidence="11 12">
    <name type="scientific">Metaclostridioides mangenotii</name>
    <dbReference type="NCBI Taxonomy" id="1540"/>
    <lineage>
        <taxon>Bacteria</taxon>
        <taxon>Bacillati</taxon>
        <taxon>Bacillota</taxon>
        <taxon>Clostridia</taxon>
        <taxon>Peptostreptococcales</taxon>
        <taxon>Peptostreptococcaceae</taxon>
        <taxon>Metaclostridioides</taxon>
    </lineage>
</organism>
<dbReference type="Pfam" id="PF13476">
    <property type="entry name" value="AAA_23"/>
    <property type="match status" value="1"/>
</dbReference>
<dbReference type="Proteomes" id="UP000767291">
    <property type="component" value="Unassembled WGS sequence"/>
</dbReference>
<feature type="domain" description="ABC transporter" evidence="10">
    <location>
        <begin position="15"/>
        <end position="238"/>
    </location>
</feature>
<dbReference type="EMBL" id="JAGGJX010000009">
    <property type="protein sequence ID" value="MBP1856449.1"/>
    <property type="molecule type" value="Genomic_DNA"/>
</dbReference>
<evidence type="ECO:0000256" key="6">
    <source>
        <dbReference type="ARBA" id="ARBA00022840"/>
    </source>
</evidence>
<evidence type="ECO:0000256" key="1">
    <source>
        <dbReference type="ARBA" id="ARBA00004202"/>
    </source>
</evidence>
<evidence type="ECO:0000256" key="7">
    <source>
        <dbReference type="ARBA" id="ARBA00023004"/>
    </source>
</evidence>
<evidence type="ECO:0000256" key="5">
    <source>
        <dbReference type="ARBA" id="ARBA00022741"/>
    </source>
</evidence>
<gene>
    <name evidence="11" type="ORF">J2Z43_002902</name>
</gene>
<evidence type="ECO:0000256" key="8">
    <source>
        <dbReference type="ARBA" id="ARBA00023065"/>
    </source>
</evidence>
<dbReference type="SUPFAM" id="SSF52540">
    <property type="entry name" value="P-loop containing nucleoside triphosphate hydrolases"/>
    <property type="match status" value="1"/>
</dbReference>
<dbReference type="InterPro" id="IPR051535">
    <property type="entry name" value="Siderophore_ABC-ATPase"/>
</dbReference>
<evidence type="ECO:0000313" key="11">
    <source>
        <dbReference type="EMBL" id="MBP1856449.1"/>
    </source>
</evidence>
<keyword evidence="3" id="KW-1003">Cell membrane</keyword>
<keyword evidence="5" id="KW-0547">Nucleotide-binding</keyword>
<evidence type="ECO:0000256" key="9">
    <source>
        <dbReference type="ARBA" id="ARBA00023136"/>
    </source>
</evidence>
<keyword evidence="7" id="KW-0408">Iron</keyword>
<dbReference type="RefSeq" id="WP_234926421.1">
    <property type="nucleotide sequence ID" value="NZ_BAAACS010000006.1"/>
</dbReference>
<comment type="caution">
    <text evidence="11">The sequence shown here is derived from an EMBL/GenBank/DDBJ whole genome shotgun (WGS) entry which is preliminary data.</text>
</comment>
<dbReference type="InterPro" id="IPR038729">
    <property type="entry name" value="Rad50/SbcC_AAA"/>
</dbReference>
<keyword evidence="2" id="KW-0813">Transport</keyword>
<name>A0ABS4EEU7_9FIRM</name>
<evidence type="ECO:0000256" key="3">
    <source>
        <dbReference type="ARBA" id="ARBA00022475"/>
    </source>
</evidence>
<evidence type="ECO:0000313" key="12">
    <source>
        <dbReference type="Proteomes" id="UP000767291"/>
    </source>
</evidence>
<evidence type="ECO:0000256" key="4">
    <source>
        <dbReference type="ARBA" id="ARBA00022496"/>
    </source>
</evidence>
<reference evidence="11 12" key="1">
    <citation type="submission" date="2021-03" db="EMBL/GenBank/DDBJ databases">
        <title>Genomic Encyclopedia of Type Strains, Phase IV (KMG-IV): sequencing the most valuable type-strain genomes for metagenomic binning, comparative biology and taxonomic classification.</title>
        <authorList>
            <person name="Goeker M."/>
        </authorList>
    </citation>
    <scope>NUCLEOTIDE SEQUENCE [LARGE SCALE GENOMIC DNA]</scope>
    <source>
        <strain evidence="11 12">DSM 1289</strain>
    </source>
</reference>
<protein>
    <submittedName>
        <fullName evidence="11">ATPase</fullName>
    </submittedName>
</protein>
<evidence type="ECO:0000259" key="10">
    <source>
        <dbReference type="PROSITE" id="PS50893"/>
    </source>
</evidence>
<dbReference type="PROSITE" id="PS50893">
    <property type="entry name" value="ABC_TRANSPORTER_2"/>
    <property type="match status" value="1"/>
</dbReference>
<dbReference type="Pfam" id="PF13304">
    <property type="entry name" value="AAA_21"/>
    <property type="match status" value="1"/>
</dbReference>